<dbReference type="GO" id="GO:0003677">
    <property type="term" value="F:DNA binding"/>
    <property type="evidence" value="ECO:0007669"/>
    <property type="project" value="UniProtKB-KW"/>
</dbReference>
<dbReference type="InterPro" id="IPR012337">
    <property type="entry name" value="RNaseH-like_sf"/>
</dbReference>
<dbReference type="SUPFAM" id="SSF140996">
    <property type="entry name" value="Hermes dimerisation domain"/>
    <property type="match status" value="1"/>
</dbReference>
<dbReference type="InterPro" id="IPR008906">
    <property type="entry name" value="HATC_C_dom"/>
</dbReference>
<gene>
    <name evidence="4" type="ORF">CTI12_AA251580</name>
</gene>
<dbReference type="PANTHER" id="PTHR46481:SF7">
    <property type="entry name" value="ZINC FINGER BED DOMAIN-CONTAINING PROTEIN RICESLEEPER 2-LIKE"/>
    <property type="match status" value="1"/>
</dbReference>
<reference evidence="4 5" key="1">
    <citation type="journal article" date="2018" name="Mol. Plant">
        <title>The genome of Artemisia annua provides insight into the evolution of Asteraceae family and artemisinin biosynthesis.</title>
        <authorList>
            <person name="Shen Q."/>
            <person name="Zhang L."/>
            <person name="Liao Z."/>
            <person name="Wang S."/>
            <person name="Yan T."/>
            <person name="Shi P."/>
            <person name="Liu M."/>
            <person name="Fu X."/>
            <person name="Pan Q."/>
            <person name="Wang Y."/>
            <person name="Lv Z."/>
            <person name="Lu X."/>
            <person name="Zhang F."/>
            <person name="Jiang W."/>
            <person name="Ma Y."/>
            <person name="Chen M."/>
            <person name="Hao X."/>
            <person name="Li L."/>
            <person name="Tang Y."/>
            <person name="Lv G."/>
            <person name="Zhou Y."/>
            <person name="Sun X."/>
            <person name="Brodelius P.E."/>
            <person name="Rose J.K.C."/>
            <person name="Tang K."/>
        </authorList>
    </citation>
    <scope>NUCLEOTIDE SEQUENCE [LARGE SCALE GENOMIC DNA]</scope>
    <source>
        <strain evidence="5">cv. Huhao1</strain>
        <tissue evidence="4">Leaf</tissue>
    </source>
</reference>
<accession>A0A2U1NM79</accession>
<feature type="domain" description="HAT C-terminal dimerisation" evidence="2">
    <location>
        <begin position="552"/>
        <end position="591"/>
    </location>
</feature>
<dbReference type="Pfam" id="PF05699">
    <property type="entry name" value="Dimer_Tnp_hAT"/>
    <property type="match status" value="1"/>
</dbReference>
<dbReference type="EMBL" id="PKPP01002545">
    <property type="protein sequence ID" value="PWA74568.1"/>
    <property type="molecule type" value="Genomic_DNA"/>
</dbReference>
<evidence type="ECO:0000313" key="5">
    <source>
        <dbReference type="Proteomes" id="UP000245207"/>
    </source>
</evidence>
<sequence>MERPDGELIKMAYCNFCSQVNRAHPVRNGTKNMNLHYSICKGNPMNEESLKQLKLCFTKKENNGDGEGCSIGTLQNWKYDEKAIKRSLIELIVLAELPFKFVEHPAFIKYSKSLQPKYNFPSRHTISRDVSKFYVEEKKKLYKFLGNLNHTIHLTTDTWTSTCQKINYMVITAHFVDDDWVMHKRVINLKRVNNHRGEDIGRVLLKCINEWGIKNFMTITVDNISSNDKVLKYLIEHLPGMYDNGKHFHIRCMAHILNLVVKDGLKVYEKAVETIGSAVKYIKSSSQRIEKFKVSIKNTCDSNRFLIAECPTRWNSTYDMLKSAIDLQEAFYNYSLKNASFSSDLESIPRRADFHAYQRVCDFLEKFKEITELVSTQSSPVAHLFYSEILDVDKHLRDWEVVSNFDKMVEKMRLKYDKYWGDYKKINHYMYFAVLLDPTMKSEILGYGFRHLMEKGCIPEENEFDVDTPFEILIVPEKEDKIKVLVSEVETNMGVLFGLYNEKYGTKLTVNSSDVKKSSSTQCTNTTRRRGNTFLNSFKSQNSNRSSGVDDELRKYLKEPPIELDDEEDFDILLWWKVNSPRFPIVSKMAKGNKY</sequence>
<dbReference type="GO" id="GO:0046983">
    <property type="term" value="F:protein dimerization activity"/>
    <property type="evidence" value="ECO:0007669"/>
    <property type="project" value="InterPro"/>
</dbReference>
<evidence type="ECO:0000259" key="3">
    <source>
        <dbReference type="Pfam" id="PF14372"/>
    </source>
</evidence>
<comment type="caution">
    <text evidence="4">The sequence shown here is derived from an EMBL/GenBank/DDBJ whole genome shotgun (WGS) entry which is preliminary data.</text>
</comment>
<evidence type="ECO:0000313" key="4">
    <source>
        <dbReference type="EMBL" id="PWA74568.1"/>
    </source>
</evidence>
<dbReference type="AlphaFoldDB" id="A0A2U1NM79"/>
<evidence type="ECO:0000259" key="2">
    <source>
        <dbReference type="Pfam" id="PF05699"/>
    </source>
</evidence>
<protein>
    <submittedName>
        <fullName evidence="4">Zinc finger BED domain-containing protein RICESLEEPER 2</fullName>
    </submittedName>
</protein>
<dbReference type="Pfam" id="PF14372">
    <property type="entry name" value="hAT-like_RNase-H"/>
    <property type="match status" value="1"/>
</dbReference>
<evidence type="ECO:0000256" key="1">
    <source>
        <dbReference type="ARBA" id="ARBA00023125"/>
    </source>
</evidence>
<dbReference type="InterPro" id="IPR025525">
    <property type="entry name" value="hAT-like_transposase_RNase-H"/>
</dbReference>
<dbReference type="STRING" id="35608.A0A2U1NM79"/>
<keyword evidence="1" id="KW-0238">DNA-binding</keyword>
<dbReference type="Proteomes" id="UP000245207">
    <property type="component" value="Unassembled WGS sequence"/>
</dbReference>
<feature type="domain" description="hAT-like transposase RNase-H fold" evidence="3">
    <location>
        <begin position="375"/>
        <end position="454"/>
    </location>
</feature>
<dbReference type="OrthoDB" id="1607513at2759"/>
<dbReference type="InterPro" id="IPR052035">
    <property type="entry name" value="ZnF_BED_domain_contain"/>
</dbReference>
<organism evidence="4 5">
    <name type="scientific">Artemisia annua</name>
    <name type="common">Sweet wormwood</name>
    <dbReference type="NCBI Taxonomy" id="35608"/>
    <lineage>
        <taxon>Eukaryota</taxon>
        <taxon>Viridiplantae</taxon>
        <taxon>Streptophyta</taxon>
        <taxon>Embryophyta</taxon>
        <taxon>Tracheophyta</taxon>
        <taxon>Spermatophyta</taxon>
        <taxon>Magnoliopsida</taxon>
        <taxon>eudicotyledons</taxon>
        <taxon>Gunneridae</taxon>
        <taxon>Pentapetalae</taxon>
        <taxon>asterids</taxon>
        <taxon>campanulids</taxon>
        <taxon>Asterales</taxon>
        <taxon>Asteraceae</taxon>
        <taxon>Asteroideae</taxon>
        <taxon>Anthemideae</taxon>
        <taxon>Artemisiinae</taxon>
        <taxon>Artemisia</taxon>
    </lineage>
</organism>
<name>A0A2U1NM79_ARTAN</name>
<keyword evidence="5" id="KW-1185">Reference proteome</keyword>
<dbReference type="SUPFAM" id="SSF53098">
    <property type="entry name" value="Ribonuclease H-like"/>
    <property type="match status" value="1"/>
</dbReference>
<proteinExistence type="predicted"/>
<dbReference type="PANTHER" id="PTHR46481">
    <property type="entry name" value="ZINC FINGER BED DOMAIN-CONTAINING PROTEIN 4"/>
    <property type="match status" value="1"/>
</dbReference>